<dbReference type="AlphaFoldDB" id="A0A165QGK9"/>
<name>A0A165QGK9_EXIGL</name>
<evidence type="ECO:0000313" key="1">
    <source>
        <dbReference type="EMBL" id="KZW03586.1"/>
    </source>
</evidence>
<dbReference type="EMBL" id="KV425883">
    <property type="protein sequence ID" value="KZW03586.1"/>
    <property type="molecule type" value="Genomic_DNA"/>
</dbReference>
<dbReference type="Proteomes" id="UP000077266">
    <property type="component" value="Unassembled WGS sequence"/>
</dbReference>
<reference evidence="1 2" key="1">
    <citation type="journal article" date="2016" name="Mol. Biol. Evol.">
        <title>Comparative Genomics of Early-Diverging Mushroom-Forming Fungi Provides Insights into the Origins of Lignocellulose Decay Capabilities.</title>
        <authorList>
            <person name="Nagy L.G."/>
            <person name="Riley R."/>
            <person name="Tritt A."/>
            <person name="Adam C."/>
            <person name="Daum C."/>
            <person name="Floudas D."/>
            <person name="Sun H."/>
            <person name="Yadav J.S."/>
            <person name="Pangilinan J."/>
            <person name="Larsson K.H."/>
            <person name="Matsuura K."/>
            <person name="Barry K."/>
            <person name="Labutti K."/>
            <person name="Kuo R."/>
            <person name="Ohm R.A."/>
            <person name="Bhattacharya S.S."/>
            <person name="Shirouzu T."/>
            <person name="Yoshinaga Y."/>
            <person name="Martin F.M."/>
            <person name="Grigoriev I.V."/>
            <person name="Hibbett D.S."/>
        </authorList>
    </citation>
    <scope>NUCLEOTIDE SEQUENCE [LARGE SCALE GENOMIC DNA]</scope>
    <source>
        <strain evidence="1 2">HHB12029</strain>
    </source>
</reference>
<protein>
    <recommendedName>
        <fullName evidence="3">F-box domain-containing protein</fullName>
    </recommendedName>
</protein>
<dbReference type="OrthoDB" id="3329644at2759"/>
<evidence type="ECO:0000313" key="2">
    <source>
        <dbReference type="Proteomes" id="UP000077266"/>
    </source>
</evidence>
<keyword evidence="2" id="KW-1185">Reference proteome</keyword>
<gene>
    <name evidence="1" type="ORF">EXIGLDRAFT_758932</name>
</gene>
<dbReference type="InParanoid" id="A0A165QGK9"/>
<proteinExistence type="predicted"/>
<sequence length="299" mass="33553">MATIPGELVRLILVEAAHIAINSCRPWATELALVSRDVYQLIHPIIYSRLVLTNVNWPVIQILCSEESCTHVFAAIRQLVFAIDMSMIGDIPDRRRSISALVDRLDIARLIAVDGRDLAIHLLASRPGFAPRELALDYLALNGLKVVFDLRPPALASVTHLRILAAYLLEADHSPGASRLVDILLDRLHVLTHLALDITRSETFDNQRPILRDAMESLLRCDRIMLIVCRFVVLHESPESPEWTATIQTCRSMRDARIRIYVDKEEKASDFFGSKLRGKRANAGLSIWDEGEPTLALDA</sequence>
<evidence type="ECO:0008006" key="3">
    <source>
        <dbReference type="Google" id="ProtNLM"/>
    </source>
</evidence>
<organism evidence="1 2">
    <name type="scientific">Exidia glandulosa HHB12029</name>
    <dbReference type="NCBI Taxonomy" id="1314781"/>
    <lineage>
        <taxon>Eukaryota</taxon>
        <taxon>Fungi</taxon>
        <taxon>Dikarya</taxon>
        <taxon>Basidiomycota</taxon>
        <taxon>Agaricomycotina</taxon>
        <taxon>Agaricomycetes</taxon>
        <taxon>Auriculariales</taxon>
        <taxon>Exidiaceae</taxon>
        <taxon>Exidia</taxon>
    </lineage>
</organism>
<accession>A0A165QGK9</accession>